<reference evidence="1" key="1">
    <citation type="submission" date="2020-10" db="EMBL/GenBank/DDBJ databases">
        <authorList>
            <person name="Castelo-Branco R."/>
            <person name="Eusebio N."/>
            <person name="Adriana R."/>
            <person name="Vieira A."/>
            <person name="Brugerolle De Fraissinette N."/>
            <person name="Rezende De Castro R."/>
            <person name="Schneider M.P."/>
            <person name="Vasconcelos V."/>
            <person name="Leao P.N."/>
        </authorList>
    </citation>
    <scope>NUCLEOTIDE SEQUENCE</scope>
    <source>
        <strain evidence="1">LEGE 06105</strain>
    </source>
</reference>
<accession>A0A8J7JWA8</accession>
<keyword evidence="2" id="KW-1185">Reference proteome</keyword>
<organism evidence="1 2">
    <name type="scientific">Plectonema cf. radiosum LEGE 06105</name>
    <dbReference type="NCBI Taxonomy" id="945769"/>
    <lineage>
        <taxon>Bacteria</taxon>
        <taxon>Bacillati</taxon>
        <taxon>Cyanobacteriota</taxon>
        <taxon>Cyanophyceae</taxon>
        <taxon>Oscillatoriophycideae</taxon>
        <taxon>Oscillatoriales</taxon>
        <taxon>Microcoleaceae</taxon>
        <taxon>Plectonema</taxon>
    </lineage>
</organism>
<evidence type="ECO:0000313" key="1">
    <source>
        <dbReference type="EMBL" id="MBE9216659.1"/>
    </source>
</evidence>
<protein>
    <submittedName>
        <fullName evidence="1">Uncharacterized protein</fullName>
    </submittedName>
</protein>
<gene>
    <name evidence="1" type="ORF">IQ247_29040</name>
</gene>
<sequence>MTQQETAQLIASLTRQELLLQQLISALNKPRLGLHNDAGICKIYCNRQHGSLWYKLDNGNPVPITENALTGYLRQLRFEKVERRGKEVHKLLTTIEGDKLYVLESGHDSHFSKGLLSAIAILIPDQLHQPITISPQAGDDDNVLFARIYLGNETIKAPYGDNTNFRELSVRAINNVKVANA</sequence>
<name>A0A8J7JWA8_9CYAN</name>
<comment type="caution">
    <text evidence="1">The sequence shown here is derived from an EMBL/GenBank/DDBJ whole genome shotgun (WGS) entry which is preliminary data.</text>
</comment>
<dbReference type="Proteomes" id="UP000620559">
    <property type="component" value="Unassembled WGS sequence"/>
</dbReference>
<proteinExistence type="predicted"/>
<dbReference type="RefSeq" id="WP_193925352.1">
    <property type="nucleotide sequence ID" value="NZ_JADEWL010000188.1"/>
</dbReference>
<evidence type="ECO:0000313" key="2">
    <source>
        <dbReference type="Proteomes" id="UP000620559"/>
    </source>
</evidence>
<dbReference type="EMBL" id="JADEWL010000188">
    <property type="protein sequence ID" value="MBE9216659.1"/>
    <property type="molecule type" value="Genomic_DNA"/>
</dbReference>
<dbReference type="AlphaFoldDB" id="A0A8J7JWA8"/>